<organism evidence="3 4">
    <name type="scientific">Chrysochromulina tobinii</name>
    <dbReference type="NCBI Taxonomy" id="1460289"/>
    <lineage>
        <taxon>Eukaryota</taxon>
        <taxon>Haptista</taxon>
        <taxon>Haptophyta</taxon>
        <taxon>Prymnesiophyceae</taxon>
        <taxon>Prymnesiales</taxon>
        <taxon>Chrysochromulinaceae</taxon>
        <taxon>Chrysochromulina</taxon>
    </lineage>
</organism>
<name>A0A0M0K9S8_9EUKA</name>
<dbReference type="GO" id="GO:0035091">
    <property type="term" value="F:phosphatidylinositol binding"/>
    <property type="evidence" value="ECO:0007669"/>
    <property type="project" value="InterPro"/>
</dbReference>
<dbReference type="PROSITE" id="PS50195">
    <property type="entry name" value="PX"/>
    <property type="match status" value="1"/>
</dbReference>
<accession>A0A0M0K9S8</accession>
<sequence>YKHFNLLDQLLRKEFGPLVPQALPAKRAFGNLHPSFVEERRVALERYLQQCVAIPALAASSLFCYFVEADAQHGAEFGEDETALHQSLHRVCTKQVGAAESSSERPLSGRRVTAE</sequence>
<dbReference type="Pfam" id="PF00787">
    <property type="entry name" value="PX"/>
    <property type="match status" value="1"/>
</dbReference>
<dbReference type="InterPro" id="IPR036871">
    <property type="entry name" value="PX_dom_sf"/>
</dbReference>
<dbReference type="CDD" id="cd06093">
    <property type="entry name" value="PX_domain"/>
    <property type="match status" value="1"/>
</dbReference>
<feature type="non-terminal residue" evidence="3">
    <location>
        <position position="1"/>
    </location>
</feature>
<evidence type="ECO:0000259" key="2">
    <source>
        <dbReference type="PROSITE" id="PS50195"/>
    </source>
</evidence>
<dbReference type="Gene3D" id="3.30.1520.10">
    <property type="entry name" value="Phox-like domain"/>
    <property type="match status" value="1"/>
</dbReference>
<protein>
    <recommendedName>
        <fullName evidence="2">PX domain-containing protein</fullName>
    </recommendedName>
</protein>
<comment type="caution">
    <text evidence="3">The sequence shown here is derived from an EMBL/GenBank/DDBJ whole genome shotgun (WGS) entry which is preliminary data.</text>
</comment>
<dbReference type="AlphaFoldDB" id="A0A0M0K9S8"/>
<evidence type="ECO:0000256" key="1">
    <source>
        <dbReference type="SAM" id="MobiDB-lite"/>
    </source>
</evidence>
<dbReference type="EMBL" id="JWZX01000961">
    <property type="protein sequence ID" value="KOO35168.1"/>
    <property type="molecule type" value="Genomic_DNA"/>
</dbReference>
<gene>
    <name evidence="3" type="ORF">Ctob_016056</name>
</gene>
<proteinExistence type="predicted"/>
<dbReference type="Proteomes" id="UP000037460">
    <property type="component" value="Unassembled WGS sequence"/>
</dbReference>
<evidence type="ECO:0000313" key="3">
    <source>
        <dbReference type="EMBL" id="KOO35168.1"/>
    </source>
</evidence>
<feature type="region of interest" description="Disordered" evidence="1">
    <location>
        <begin position="96"/>
        <end position="115"/>
    </location>
</feature>
<feature type="domain" description="PX" evidence="2">
    <location>
        <begin position="1"/>
        <end position="73"/>
    </location>
</feature>
<dbReference type="OrthoDB" id="93876at2759"/>
<reference evidence="4" key="1">
    <citation type="journal article" date="2015" name="PLoS Genet.">
        <title>Genome Sequence and Transcriptome Analyses of Chrysochromulina tobin: Metabolic Tools for Enhanced Algal Fitness in the Prominent Order Prymnesiales (Haptophyceae).</title>
        <authorList>
            <person name="Hovde B.T."/>
            <person name="Deodato C.R."/>
            <person name="Hunsperger H.M."/>
            <person name="Ryken S.A."/>
            <person name="Yost W."/>
            <person name="Jha R.K."/>
            <person name="Patterson J."/>
            <person name="Monnat R.J. Jr."/>
            <person name="Barlow S.B."/>
            <person name="Starkenburg S.R."/>
            <person name="Cattolico R.A."/>
        </authorList>
    </citation>
    <scope>NUCLEOTIDE SEQUENCE</scope>
    <source>
        <strain evidence="4">CCMP291</strain>
    </source>
</reference>
<keyword evidence="4" id="KW-1185">Reference proteome</keyword>
<dbReference type="InterPro" id="IPR001683">
    <property type="entry name" value="PX_dom"/>
</dbReference>
<evidence type="ECO:0000313" key="4">
    <source>
        <dbReference type="Proteomes" id="UP000037460"/>
    </source>
</evidence>
<dbReference type="SUPFAM" id="SSF64268">
    <property type="entry name" value="PX domain"/>
    <property type="match status" value="1"/>
</dbReference>